<proteinExistence type="predicted"/>
<reference evidence="1" key="2">
    <citation type="journal article" date="2015" name="Data Brief">
        <title>Shoot transcriptome of the giant reed, Arundo donax.</title>
        <authorList>
            <person name="Barrero R.A."/>
            <person name="Guerrero F.D."/>
            <person name="Moolhuijzen P."/>
            <person name="Goolsby J.A."/>
            <person name="Tidwell J."/>
            <person name="Bellgard S.E."/>
            <person name="Bellgard M.I."/>
        </authorList>
    </citation>
    <scope>NUCLEOTIDE SEQUENCE</scope>
    <source>
        <tissue evidence="1">Shoot tissue taken approximately 20 cm above the soil surface</tissue>
    </source>
</reference>
<organism evidence="1">
    <name type="scientific">Arundo donax</name>
    <name type="common">Giant reed</name>
    <name type="synonym">Donax arundinaceus</name>
    <dbReference type="NCBI Taxonomy" id="35708"/>
    <lineage>
        <taxon>Eukaryota</taxon>
        <taxon>Viridiplantae</taxon>
        <taxon>Streptophyta</taxon>
        <taxon>Embryophyta</taxon>
        <taxon>Tracheophyta</taxon>
        <taxon>Spermatophyta</taxon>
        <taxon>Magnoliopsida</taxon>
        <taxon>Liliopsida</taxon>
        <taxon>Poales</taxon>
        <taxon>Poaceae</taxon>
        <taxon>PACMAD clade</taxon>
        <taxon>Arundinoideae</taxon>
        <taxon>Arundineae</taxon>
        <taxon>Arundo</taxon>
    </lineage>
</organism>
<dbReference type="AlphaFoldDB" id="A0A0A9BYR2"/>
<protein>
    <submittedName>
        <fullName evidence="1">Uncharacterized protein</fullName>
    </submittedName>
</protein>
<accession>A0A0A9BYR2</accession>
<reference evidence="1" key="1">
    <citation type="submission" date="2014-09" db="EMBL/GenBank/DDBJ databases">
        <authorList>
            <person name="Magalhaes I.L.F."/>
            <person name="Oliveira U."/>
            <person name="Santos F.R."/>
            <person name="Vidigal T.H.D.A."/>
            <person name="Brescovit A.D."/>
            <person name="Santos A.J."/>
        </authorList>
    </citation>
    <scope>NUCLEOTIDE SEQUENCE</scope>
    <source>
        <tissue evidence="1">Shoot tissue taken approximately 20 cm above the soil surface</tissue>
    </source>
</reference>
<evidence type="ECO:0000313" key="1">
    <source>
        <dbReference type="EMBL" id="JAD64412.1"/>
    </source>
</evidence>
<sequence>MKQRMMQNNLIFCYYLLNDQLFLHIT</sequence>
<name>A0A0A9BYR2_ARUDO</name>
<dbReference type="EMBL" id="GBRH01233483">
    <property type="protein sequence ID" value="JAD64412.1"/>
    <property type="molecule type" value="Transcribed_RNA"/>
</dbReference>